<gene>
    <name evidence="2" type="ordered locus">Isop_3442</name>
</gene>
<name>E8QWW0_ISOPI</name>
<evidence type="ECO:0000313" key="3">
    <source>
        <dbReference type="Proteomes" id="UP000008631"/>
    </source>
</evidence>
<dbReference type="STRING" id="575540.Isop_3442"/>
<reference evidence="2 3" key="2">
    <citation type="journal article" date="2011" name="Stand. Genomic Sci.">
        <title>Complete genome sequence of Isosphaera pallida type strain (IS1B).</title>
        <authorList>
            <consortium name="US DOE Joint Genome Institute (JGI-PGF)"/>
            <person name="Goker M."/>
            <person name="Cleland D."/>
            <person name="Saunders E."/>
            <person name="Lapidus A."/>
            <person name="Nolan M."/>
            <person name="Lucas S."/>
            <person name="Hammon N."/>
            <person name="Deshpande S."/>
            <person name="Cheng J.F."/>
            <person name="Tapia R."/>
            <person name="Han C."/>
            <person name="Goodwin L."/>
            <person name="Pitluck S."/>
            <person name="Liolios K."/>
            <person name="Pagani I."/>
            <person name="Ivanova N."/>
            <person name="Mavromatis K."/>
            <person name="Pati A."/>
            <person name="Chen A."/>
            <person name="Palaniappan K."/>
            <person name="Land M."/>
            <person name="Hauser L."/>
            <person name="Chang Y.J."/>
            <person name="Jeffries C.D."/>
            <person name="Detter J.C."/>
            <person name="Beck B."/>
            <person name="Woyke T."/>
            <person name="Bristow J."/>
            <person name="Eisen J.A."/>
            <person name="Markowitz V."/>
            <person name="Hugenholtz P."/>
            <person name="Kyrpides N.C."/>
            <person name="Klenk H.P."/>
        </authorList>
    </citation>
    <scope>NUCLEOTIDE SEQUENCE [LARGE SCALE GENOMIC DNA]</scope>
    <source>
        <strain evidence="3">ATCC 43644 / DSM 9630 / IS1B</strain>
    </source>
</reference>
<dbReference type="eggNOG" id="COG1840">
    <property type="taxonomic scope" value="Bacteria"/>
</dbReference>
<sequence length="356" mass="38291">MTPITFPRHQTLGLAIALFSPLVLVVVGCGGQPTTEPGLATRRVVPYVALDREFSEPILEAIGQREGLEIQAKYDVESTKTVGLTNAIILEADNPRCDLFWNNEIVNTLRLKKRGLLAVYRPKGAEAIPDAFKDPEGTWHGFAARARVLIVNTDLVPEDQRPDSIESLADPAWKGRIGLAKPLFGTTASHAACLFVVWGDAKAKDYFRRLKANQVQILAGNKTVARAVADGQLAFGLTDTDDAIIEQRDGKPVAIVYPDRRPDQLGTLFIPNTIAILKNAPHPEAARALADALLTAEVEARLAAGPSAQIPVIAGVAGPQGIETPATVHPMTVEFSQAADAFDRAAAFLETEFLAP</sequence>
<proteinExistence type="predicted"/>
<accession>E8QWW0</accession>
<dbReference type="KEGG" id="ipa:Isop_3442"/>
<dbReference type="RefSeq" id="WP_013566287.1">
    <property type="nucleotide sequence ID" value="NC_014962.1"/>
</dbReference>
<organism evidence="2 3">
    <name type="scientific">Isosphaera pallida (strain ATCC 43644 / DSM 9630 / IS1B)</name>
    <dbReference type="NCBI Taxonomy" id="575540"/>
    <lineage>
        <taxon>Bacteria</taxon>
        <taxon>Pseudomonadati</taxon>
        <taxon>Planctomycetota</taxon>
        <taxon>Planctomycetia</taxon>
        <taxon>Isosphaerales</taxon>
        <taxon>Isosphaeraceae</taxon>
        <taxon>Isosphaera</taxon>
    </lineage>
</organism>
<dbReference type="SUPFAM" id="SSF53850">
    <property type="entry name" value="Periplasmic binding protein-like II"/>
    <property type="match status" value="1"/>
</dbReference>
<dbReference type="InterPro" id="IPR026045">
    <property type="entry name" value="Ferric-bd"/>
</dbReference>
<dbReference type="Gene3D" id="3.40.190.10">
    <property type="entry name" value="Periplasmic binding protein-like II"/>
    <property type="match status" value="2"/>
</dbReference>
<dbReference type="HOGENOM" id="CLU_026974_2_0_0"/>
<dbReference type="PIRSF" id="PIRSF002825">
    <property type="entry name" value="CfbpA"/>
    <property type="match status" value="1"/>
</dbReference>
<dbReference type="AlphaFoldDB" id="E8QWW0"/>
<protein>
    <submittedName>
        <fullName evidence="2">Extracellular solute-binding protein family 1</fullName>
    </submittedName>
</protein>
<reference key="1">
    <citation type="submission" date="2010-11" db="EMBL/GenBank/DDBJ databases">
        <title>The complete sequence of chromosome of Isophaera pallida ATCC 43644.</title>
        <authorList>
            <consortium name="US DOE Joint Genome Institute (JGI-PGF)"/>
            <person name="Lucas S."/>
            <person name="Copeland A."/>
            <person name="Lapidus A."/>
            <person name="Bruce D."/>
            <person name="Goodwin L."/>
            <person name="Pitluck S."/>
            <person name="Kyrpides N."/>
            <person name="Mavromatis K."/>
            <person name="Pagani I."/>
            <person name="Ivanova N."/>
            <person name="Saunders E."/>
            <person name="Brettin T."/>
            <person name="Detter J.C."/>
            <person name="Han C."/>
            <person name="Tapia R."/>
            <person name="Land M."/>
            <person name="Hauser L."/>
            <person name="Markowitz V."/>
            <person name="Cheng J.-F."/>
            <person name="Hugenholtz P."/>
            <person name="Woyke T."/>
            <person name="Wu D."/>
            <person name="Eisen J.A."/>
        </authorList>
    </citation>
    <scope>NUCLEOTIDE SEQUENCE</scope>
    <source>
        <strain>ATCC 43644</strain>
    </source>
</reference>
<dbReference type="PANTHER" id="PTHR30006">
    <property type="entry name" value="THIAMINE-BINDING PERIPLASMIC PROTEIN-RELATED"/>
    <property type="match status" value="1"/>
</dbReference>
<dbReference type="InterPro" id="IPR006059">
    <property type="entry name" value="SBP"/>
</dbReference>
<dbReference type="Proteomes" id="UP000008631">
    <property type="component" value="Chromosome"/>
</dbReference>
<dbReference type="OrthoDB" id="9791045at2"/>
<dbReference type="InParanoid" id="E8QWW0"/>
<dbReference type="EMBL" id="CP002353">
    <property type="protein sequence ID" value="ADV63999.1"/>
    <property type="molecule type" value="Genomic_DNA"/>
</dbReference>
<evidence type="ECO:0000313" key="2">
    <source>
        <dbReference type="EMBL" id="ADV63999.1"/>
    </source>
</evidence>
<evidence type="ECO:0000256" key="1">
    <source>
        <dbReference type="ARBA" id="ARBA00022729"/>
    </source>
</evidence>
<dbReference type="CDD" id="cd13518">
    <property type="entry name" value="PBP2_Fe3_thiamine_like"/>
    <property type="match status" value="1"/>
</dbReference>
<dbReference type="PANTHER" id="PTHR30006:SF24">
    <property type="entry name" value="SLL0237 PROTEIN"/>
    <property type="match status" value="1"/>
</dbReference>
<keyword evidence="3" id="KW-1185">Reference proteome</keyword>
<dbReference type="Pfam" id="PF13416">
    <property type="entry name" value="SBP_bac_8"/>
    <property type="match status" value="1"/>
</dbReference>
<keyword evidence="1" id="KW-0732">Signal</keyword>